<proteinExistence type="predicted"/>
<protein>
    <submittedName>
        <fullName evidence="1">Uncharacterized protein</fullName>
    </submittedName>
</protein>
<evidence type="ECO:0000313" key="2">
    <source>
        <dbReference type="Proteomes" id="UP000270411"/>
    </source>
</evidence>
<dbReference type="GeneID" id="60825091"/>
<dbReference type="OrthoDB" id="9862382at2"/>
<keyword evidence="1" id="KW-0614">Plasmid</keyword>
<name>A0A3G8GV70_9BURK</name>
<dbReference type="EMBL" id="CP033968">
    <property type="protein sequence ID" value="AZG12004.1"/>
    <property type="molecule type" value="Genomic_DNA"/>
</dbReference>
<accession>A0A3G8GV70</accession>
<sequence>MDFDAVKATAGKRVFSAVVRSLPTVGHDRTRGDIAAVVIREAGEDSELKADQVKRRFVCDWIMSQLGYGGGI</sequence>
<geneLocation type="plasmid" evidence="1">
    <name>unnamed1</name>
</geneLocation>
<organism evidence="1 2">
    <name type="scientific">Cupriavidus pauculus</name>
    <dbReference type="NCBI Taxonomy" id="82633"/>
    <lineage>
        <taxon>Bacteria</taxon>
        <taxon>Pseudomonadati</taxon>
        <taxon>Pseudomonadota</taxon>
        <taxon>Betaproteobacteria</taxon>
        <taxon>Burkholderiales</taxon>
        <taxon>Burkholderiaceae</taxon>
        <taxon>Cupriavidus</taxon>
    </lineage>
</organism>
<dbReference type="AlphaFoldDB" id="A0A3G8GV70"/>
<dbReference type="Proteomes" id="UP000270411">
    <property type="component" value="Plasmid unnamed1"/>
</dbReference>
<evidence type="ECO:0000313" key="1">
    <source>
        <dbReference type="EMBL" id="AZG12004.1"/>
    </source>
</evidence>
<dbReference type="KEGG" id="cpau:EHF44_00525"/>
<gene>
    <name evidence="1" type="ORF">EHF44_00525</name>
</gene>
<dbReference type="RefSeq" id="WP_017512994.1">
    <property type="nucleotide sequence ID" value="NZ_CP033968.1"/>
</dbReference>
<reference evidence="2" key="1">
    <citation type="submission" date="2018-11" db="EMBL/GenBank/DDBJ databases">
        <title>FDA dAtabase for Regulatory Grade micrObial Sequences (FDA-ARGOS): Supporting development and validation of Infectious Disease Dx tests.</title>
        <authorList>
            <person name="Goldberg B."/>
            <person name="Campos J."/>
            <person name="Tallon L."/>
            <person name="Sadzewicz L."/>
            <person name="Zhao X."/>
            <person name="Vavikolanu K."/>
            <person name="Mehta A."/>
            <person name="Aluvathingal J."/>
            <person name="Nadendla S."/>
            <person name="Geyer C."/>
            <person name="Nandy P."/>
            <person name="Yan Y."/>
            <person name="Sichtig H."/>
        </authorList>
    </citation>
    <scope>NUCLEOTIDE SEQUENCE [LARGE SCALE GENOMIC DNA]</scope>
    <source>
        <strain evidence="2">FDAARGOS_614</strain>
        <plasmid evidence="2">unnamed1</plasmid>
    </source>
</reference>